<dbReference type="PANTHER" id="PTHR11276">
    <property type="entry name" value="DNA POLYMERASE TYPE-X FAMILY MEMBER"/>
    <property type="match status" value="1"/>
</dbReference>
<dbReference type="GO" id="GO:0003677">
    <property type="term" value="F:DNA binding"/>
    <property type="evidence" value="ECO:0007669"/>
    <property type="project" value="UniProtKB-UniRule"/>
</dbReference>
<dbReference type="GO" id="GO:0006284">
    <property type="term" value="P:base-excision repair"/>
    <property type="evidence" value="ECO:0007669"/>
    <property type="project" value="TreeGrafter"/>
</dbReference>
<dbReference type="Pfam" id="PF14792">
    <property type="entry name" value="DNA_pol_B_palm"/>
    <property type="match status" value="1"/>
</dbReference>
<dbReference type="Pfam" id="PF10391">
    <property type="entry name" value="DNA_pol_lambd_f"/>
    <property type="match status" value="1"/>
</dbReference>
<organism evidence="17 18">
    <name type="scientific">Geranomyces variabilis</name>
    <dbReference type="NCBI Taxonomy" id="109894"/>
    <lineage>
        <taxon>Eukaryota</taxon>
        <taxon>Fungi</taxon>
        <taxon>Fungi incertae sedis</taxon>
        <taxon>Chytridiomycota</taxon>
        <taxon>Chytridiomycota incertae sedis</taxon>
        <taxon>Chytridiomycetes</taxon>
        <taxon>Spizellomycetales</taxon>
        <taxon>Powellomycetaceae</taxon>
        <taxon>Geranomyces</taxon>
    </lineage>
</organism>
<evidence type="ECO:0000256" key="1">
    <source>
        <dbReference type="ARBA" id="ARBA00001946"/>
    </source>
</evidence>
<comment type="caution">
    <text evidence="17">The sequence shown here is derived from an EMBL/GenBank/DDBJ whole genome shotgun (WGS) entry which is preliminary data.</text>
</comment>
<comment type="subcellular location">
    <subcellularLocation>
        <location evidence="2 14">Nucleus</location>
    </subcellularLocation>
</comment>
<gene>
    <name evidence="17" type="ORF">HDU87_007707</name>
</gene>
<evidence type="ECO:0000259" key="16">
    <source>
        <dbReference type="SMART" id="SM00483"/>
    </source>
</evidence>
<evidence type="ECO:0000313" key="18">
    <source>
        <dbReference type="Proteomes" id="UP001212152"/>
    </source>
</evidence>
<keyword evidence="3" id="KW-0963">Cytoplasm</keyword>
<dbReference type="GO" id="GO:0003887">
    <property type="term" value="F:DNA-directed DNA polymerase activity"/>
    <property type="evidence" value="ECO:0007669"/>
    <property type="project" value="UniProtKB-UniRule"/>
</dbReference>
<keyword evidence="10" id="KW-0238">DNA-binding</keyword>
<feature type="compositionally biased region" description="Basic and acidic residues" evidence="15">
    <location>
        <begin position="68"/>
        <end position="95"/>
    </location>
</feature>
<sequence>MLLHRLASLPRLYSVSLRLQARDPAVWAPANVAFRGGVATECTRGRRVITSSLRALNAEGAANTAEVSKVEKDRDGENVKSAESAAEKEGEERPEIKYNDDLANVLYTLAKRSNDKYEIGAYKRAASELERYPRRITSGLMASMVVPGVGKTYAEHIDHFINTGTIPDVKMKKAKRRVSKKTEPDGENIVDTLTQIVGMGEKGARKLIEFYNVQSIDDVITRVPANELNRWQFAGVKFFEDFKQMIDRAEMEAWEVKIRDAANAVDPAIEVDIADSYRRGAPMSKKIIVHMAHKDVHSTPRDSWKRGGAMLEKIRERLVADGLFVHDVTHTPGQTDYSGVCRLDETSHHRRIFLHVNPYDLHWYRLFMDTGSGRFIRRMRAAADRKAGYSLRKDFIEDRRGNYVTHLKSEEELFEFLGEEYLPPNARDE</sequence>
<dbReference type="SMART" id="SM00483">
    <property type="entry name" value="POLXc"/>
    <property type="match status" value="1"/>
</dbReference>
<dbReference type="EC" id="2.7.7.7" evidence="14"/>
<evidence type="ECO:0000256" key="5">
    <source>
        <dbReference type="ARBA" id="ARBA00022695"/>
    </source>
</evidence>
<dbReference type="InterPro" id="IPR037160">
    <property type="entry name" value="DNA_Pol_thumb_sf"/>
</dbReference>
<evidence type="ECO:0000256" key="14">
    <source>
        <dbReference type="RuleBase" id="RU366014"/>
    </source>
</evidence>
<dbReference type="Gene3D" id="3.30.460.10">
    <property type="entry name" value="Beta Polymerase, domain 2"/>
    <property type="match status" value="1"/>
</dbReference>
<keyword evidence="6" id="KW-0479">Metal-binding</keyword>
<keyword evidence="18" id="KW-1185">Reference proteome</keyword>
<dbReference type="InterPro" id="IPR002054">
    <property type="entry name" value="DNA-dir_DNA_pol_X"/>
</dbReference>
<evidence type="ECO:0000256" key="2">
    <source>
        <dbReference type="ARBA" id="ARBA00004123"/>
    </source>
</evidence>
<dbReference type="InterPro" id="IPR028207">
    <property type="entry name" value="DNA_pol_B_palm_palm"/>
</dbReference>
<evidence type="ECO:0000256" key="8">
    <source>
        <dbReference type="ARBA" id="ARBA00022842"/>
    </source>
</evidence>
<evidence type="ECO:0000256" key="6">
    <source>
        <dbReference type="ARBA" id="ARBA00022723"/>
    </source>
</evidence>
<dbReference type="GO" id="GO:0046872">
    <property type="term" value="F:metal ion binding"/>
    <property type="evidence" value="ECO:0007669"/>
    <property type="project" value="UniProtKB-UniRule"/>
</dbReference>
<dbReference type="InterPro" id="IPR027421">
    <property type="entry name" value="DNA_pol_lamdba_lyase_dom_sf"/>
</dbReference>
<dbReference type="Gene3D" id="1.10.150.110">
    <property type="entry name" value="DNA polymerase beta, N-terminal domain-like"/>
    <property type="match status" value="1"/>
</dbReference>
<dbReference type="PRINTS" id="PR00870">
    <property type="entry name" value="DNAPOLXBETA"/>
</dbReference>
<dbReference type="InterPro" id="IPR010996">
    <property type="entry name" value="HHH_MUS81"/>
</dbReference>
<feature type="domain" description="DNA-directed DNA polymerase X" evidence="16">
    <location>
        <begin position="96"/>
        <end position="428"/>
    </location>
</feature>
<comment type="cofactor">
    <cofactor evidence="1">
        <name>Mg(2+)</name>
        <dbReference type="ChEBI" id="CHEBI:18420"/>
    </cofactor>
</comment>
<evidence type="ECO:0000256" key="11">
    <source>
        <dbReference type="ARBA" id="ARBA00023204"/>
    </source>
</evidence>
<evidence type="ECO:0000256" key="12">
    <source>
        <dbReference type="ARBA" id="ARBA00023242"/>
    </source>
</evidence>
<dbReference type="SUPFAM" id="SSF81585">
    <property type="entry name" value="PsbU/PolX domain-like"/>
    <property type="match status" value="1"/>
</dbReference>
<dbReference type="Pfam" id="PF14716">
    <property type="entry name" value="HHH_8"/>
    <property type="match status" value="1"/>
</dbReference>
<evidence type="ECO:0000256" key="10">
    <source>
        <dbReference type="ARBA" id="ARBA00023125"/>
    </source>
</evidence>
<dbReference type="Gene3D" id="3.30.210.10">
    <property type="entry name" value="DNA polymerase, thumb domain"/>
    <property type="match status" value="1"/>
</dbReference>
<comment type="function">
    <text evidence="14">DNA polymerase that functions in several pathways of DNA repair. Involved in base excision repair (BER) responsible for repair of lesions that give rise to abasic (AP) sites in DNA. Also contributes to DNA double-strand break repair by non-homologous end joining and homologous recombination. Has both template-dependent and template-independent (terminal transferase) DNA polymerase activities. Has also a 5'-deoxyribose-5-phosphate lyase (dRP lyase) activity.</text>
</comment>
<evidence type="ECO:0000256" key="9">
    <source>
        <dbReference type="ARBA" id="ARBA00022932"/>
    </source>
</evidence>
<keyword evidence="12 14" id="KW-0539">Nucleus</keyword>
<evidence type="ECO:0000256" key="4">
    <source>
        <dbReference type="ARBA" id="ARBA00022679"/>
    </source>
</evidence>
<name>A0AAD5TDM9_9FUNG</name>
<comment type="similarity">
    <text evidence="14">Belongs to the DNA polymerase type-X family.</text>
</comment>
<keyword evidence="4 14" id="KW-0808">Transferase</keyword>
<evidence type="ECO:0000256" key="13">
    <source>
        <dbReference type="ARBA" id="ARBA00049244"/>
    </source>
</evidence>
<feature type="region of interest" description="Disordered" evidence="15">
    <location>
        <begin position="67"/>
        <end position="95"/>
    </location>
</feature>
<dbReference type="PANTHER" id="PTHR11276:SF42">
    <property type="entry name" value="DNA POLYMERASE BETA"/>
    <property type="match status" value="1"/>
</dbReference>
<evidence type="ECO:0000256" key="15">
    <source>
        <dbReference type="SAM" id="MobiDB-lite"/>
    </source>
</evidence>
<dbReference type="SUPFAM" id="SSF47802">
    <property type="entry name" value="DNA polymerase beta, N-terminal domain-like"/>
    <property type="match status" value="1"/>
</dbReference>
<dbReference type="InterPro" id="IPR002008">
    <property type="entry name" value="DNA_pol_X_beta-like"/>
</dbReference>
<dbReference type="InterPro" id="IPR022312">
    <property type="entry name" value="DNA_pol_X"/>
</dbReference>
<keyword evidence="11 14" id="KW-0234">DNA repair</keyword>
<dbReference type="GO" id="GO:0005634">
    <property type="term" value="C:nucleus"/>
    <property type="evidence" value="ECO:0007669"/>
    <property type="project" value="UniProtKB-SubCell"/>
</dbReference>
<dbReference type="InterPro" id="IPR029398">
    <property type="entry name" value="PolB_thumb"/>
</dbReference>
<dbReference type="Pfam" id="PF14791">
    <property type="entry name" value="DNA_pol_B_thumb"/>
    <property type="match status" value="1"/>
</dbReference>
<dbReference type="Gene3D" id="1.10.150.20">
    <property type="entry name" value="5' to 3' exonuclease, C-terminal subdomain"/>
    <property type="match status" value="1"/>
</dbReference>
<keyword evidence="7 14" id="KW-0227">DNA damage</keyword>
<proteinExistence type="inferred from homology"/>
<keyword evidence="5 14" id="KW-0548">Nucleotidyltransferase</keyword>
<comment type="catalytic activity">
    <reaction evidence="13 14">
        <text>DNA(n) + a 2'-deoxyribonucleoside 5'-triphosphate = DNA(n+1) + diphosphate</text>
        <dbReference type="Rhea" id="RHEA:22508"/>
        <dbReference type="Rhea" id="RHEA-COMP:17339"/>
        <dbReference type="Rhea" id="RHEA-COMP:17340"/>
        <dbReference type="ChEBI" id="CHEBI:33019"/>
        <dbReference type="ChEBI" id="CHEBI:61560"/>
        <dbReference type="ChEBI" id="CHEBI:173112"/>
        <dbReference type="EC" id="2.7.7.7"/>
    </reaction>
</comment>
<dbReference type="GO" id="GO:0006303">
    <property type="term" value="P:double-strand break repair via nonhomologous end joining"/>
    <property type="evidence" value="ECO:0007669"/>
    <property type="project" value="TreeGrafter"/>
</dbReference>
<accession>A0AAD5TDM9</accession>
<dbReference type="EMBL" id="JADGJQ010000072">
    <property type="protein sequence ID" value="KAJ3173333.1"/>
    <property type="molecule type" value="Genomic_DNA"/>
</dbReference>
<evidence type="ECO:0000256" key="3">
    <source>
        <dbReference type="ARBA" id="ARBA00022490"/>
    </source>
</evidence>
<dbReference type="PRINTS" id="PR00869">
    <property type="entry name" value="DNAPOLX"/>
</dbReference>
<evidence type="ECO:0000313" key="17">
    <source>
        <dbReference type="EMBL" id="KAJ3173333.1"/>
    </source>
</evidence>
<dbReference type="InterPro" id="IPR018944">
    <property type="entry name" value="DNA_pol_lambd_fingers_domain"/>
</dbReference>
<dbReference type="AlphaFoldDB" id="A0AAD5TDM9"/>
<dbReference type="Proteomes" id="UP001212152">
    <property type="component" value="Unassembled WGS sequence"/>
</dbReference>
<dbReference type="InterPro" id="IPR043519">
    <property type="entry name" value="NT_sf"/>
</dbReference>
<keyword evidence="8" id="KW-0460">Magnesium</keyword>
<keyword evidence="9 14" id="KW-0239">DNA-directed DNA polymerase</keyword>
<protein>
    <recommendedName>
        <fullName evidence="14">DNA polymerase</fullName>
        <ecNumber evidence="14">2.7.7.7</ecNumber>
    </recommendedName>
</protein>
<dbReference type="SUPFAM" id="SSF81301">
    <property type="entry name" value="Nucleotidyltransferase"/>
    <property type="match status" value="1"/>
</dbReference>
<reference evidence="17" key="1">
    <citation type="submission" date="2020-05" db="EMBL/GenBank/DDBJ databases">
        <title>Phylogenomic resolution of chytrid fungi.</title>
        <authorList>
            <person name="Stajich J.E."/>
            <person name="Amses K."/>
            <person name="Simmons R."/>
            <person name="Seto K."/>
            <person name="Myers J."/>
            <person name="Bonds A."/>
            <person name="Quandt C.A."/>
            <person name="Barry K."/>
            <person name="Liu P."/>
            <person name="Grigoriev I."/>
            <person name="Longcore J.E."/>
            <person name="James T.Y."/>
        </authorList>
    </citation>
    <scope>NUCLEOTIDE SEQUENCE</scope>
    <source>
        <strain evidence="17">JEL0379</strain>
    </source>
</reference>
<evidence type="ECO:0000256" key="7">
    <source>
        <dbReference type="ARBA" id="ARBA00022763"/>
    </source>
</evidence>